<dbReference type="GO" id="GO:0006353">
    <property type="term" value="P:DNA-templated transcription termination"/>
    <property type="evidence" value="ECO:0007669"/>
    <property type="project" value="UniProtKB-KW"/>
</dbReference>
<dbReference type="OrthoDB" id="637682at2759"/>
<keyword evidence="2" id="KW-0804">Transcription</keyword>
<evidence type="ECO:0000313" key="4">
    <source>
        <dbReference type="EMBL" id="KAE9594252.1"/>
    </source>
</evidence>
<dbReference type="FunFam" id="1.25.70.10:FF:000001">
    <property type="entry name" value="Mitochondrial transcription termination factor-like"/>
    <property type="match status" value="1"/>
</dbReference>
<keyword evidence="2" id="KW-0806">Transcription termination</keyword>
<evidence type="ECO:0000256" key="3">
    <source>
        <dbReference type="ARBA" id="ARBA00022946"/>
    </source>
</evidence>
<evidence type="ECO:0000313" key="5">
    <source>
        <dbReference type="Proteomes" id="UP000447434"/>
    </source>
</evidence>
<evidence type="ECO:0000256" key="1">
    <source>
        <dbReference type="ARBA" id="ARBA00007692"/>
    </source>
</evidence>
<comment type="similarity">
    <text evidence="1">Belongs to the mTERF family.</text>
</comment>
<comment type="caution">
    <text evidence="4">The sequence shown here is derived from an EMBL/GenBank/DDBJ whole genome shotgun (WGS) entry which is preliminary data.</text>
</comment>
<dbReference type="AlphaFoldDB" id="A0A6A4NY18"/>
<dbReference type="PANTHER" id="PTHR13068:SF166">
    <property type="entry name" value="TRANSCRIPTION TERMINATION FACTOR MTERF15, MITOCHONDRIAL-LIKE"/>
    <property type="match status" value="1"/>
</dbReference>
<dbReference type="InterPro" id="IPR003690">
    <property type="entry name" value="MTERF"/>
</dbReference>
<protein>
    <submittedName>
        <fullName evidence="4">Putative transcription regulator mTERF family</fullName>
    </submittedName>
</protein>
<dbReference type="InterPro" id="IPR038538">
    <property type="entry name" value="MTERF_sf"/>
</dbReference>
<sequence>MLYFLSKTLSPKLILSQNHPFSWISLRFISTTSKSKDHSFTLSYLINTCGFSPQRAATISNNINFKTREKPDSVIEFLMNHGFSQSNALSLIRSDPSLLQSSDPNKFFLPKIEFLKSKGFSDSDILTLLIKFPTILKRSLENEIIPSFDFFKDMFRSEHKMFKTVMRHSGILYGLNSCIAPNIKLLREEGIPESHIVQFVEYYPRSLKVSPERFKETVEEVKKLMFDPLKKRFVVAIHVKRCITGSTWERKEGIYRRWGWTDDDFRAAFKLHPFCMSMADSKIEAVMEFLVNKMGFKSTAIAQHSVLLTLSLEKRIIPRGSVVLALLSKGLVENLNLSPIFKTVENVFLDKFIYCHEKKEANELLKLYQAKLALAG</sequence>
<dbReference type="Proteomes" id="UP000447434">
    <property type="component" value="Chromosome 18"/>
</dbReference>
<dbReference type="PANTHER" id="PTHR13068">
    <property type="entry name" value="CGI-12 PROTEIN-RELATED"/>
    <property type="match status" value="1"/>
</dbReference>
<keyword evidence="2" id="KW-0805">Transcription regulation</keyword>
<dbReference type="EMBL" id="WOCE01000018">
    <property type="protein sequence ID" value="KAE9594252.1"/>
    <property type="molecule type" value="Genomic_DNA"/>
</dbReference>
<reference evidence="5" key="1">
    <citation type="journal article" date="2020" name="Nat. Commun.">
        <title>Genome sequence of the cluster root forming white lupin.</title>
        <authorList>
            <person name="Hufnagel B."/>
            <person name="Marques A."/>
            <person name="Soriano A."/>
            <person name="Marques L."/>
            <person name="Divol F."/>
            <person name="Doumas P."/>
            <person name="Sallet E."/>
            <person name="Mancinotti D."/>
            <person name="Carrere S."/>
            <person name="Marande W."/>
            <person name="Arribat S."/>
            <person name="Keller J."/>
            <person name="Huneau C."/>
            <person name="Blein T."/>
            <person name="Aime D."/>
            <person name="Laguerre M."/>
            <person name="Taylor J."/>
            <person name="Schubert V."/>
            <person name="Nelson M."/>
            <person name="Geu-Flores F."/>
            <person name="Crespi M."/>
            <person name="Gallardo-Guerrero K."/>
            <person name="Delaux P.-M."/>
            <person name="Salse J."/>
            <person name="Berges H."/>
            <person name="Guyot R."/>
            <person name="Gouzy J."/>
            <person name="Peret B."/>
        </authorList>
    </citation>
    <scope>NUCLEOTIDE SEQUENCE [LARGE SCALE GENOMIC DNA]</scope>
    <source>
        <strain evidence="5">cv. Amiga</strain>
    </source>
</reference>
<organism evidence="4 5">
    <name type="scientific">Lupinus albus</name>
    <name type="common">White lupine</name>
    <name type="synonym">Lupinus termis</name>
    <dbReference type="NCBI Taxonomy" id="3870"/>
    <lineage>
        <taxon>Eukaryota</taxon>
        <taxon>Viridiplantae</taxon>
        <taxon>Streptophyta</taxon>
        <taxon>Embryophyta</taxon>
        <taxon>Tracheophyta</taxon>
        <taxon>Spermatophyta</taxon>
        <taxon>Magnoliopsida</taxon>
        <taxon>eudicotyledons</taxon>
        <taxon>Gunneridae</taxon>
        <taxon>Pentapetalae</taxon>
        <taxon>rosids</taxon>
        <taxon>fabids</taxon>
        <taxon>Fabales</taxon>
        <taxon>Fabaceae</taxon>
        <taxon>Papilionoideae</taxon>
        <taxon>50 kb inversion clade</taxon>
        <taxon>genistoids sensu lato</taxon>
        <taxon>core genistoids</taxon>
        <taxon>Genisteae</taxon>
        <taxon>Lupinus</taxon>
    </lineage>
</organism>
<gene>
    <name evidence="4" type="ORF">Lalb_Chr18g0051821</name>
</gene>
<dbReference type="SMART" id="SM00733">
    <property type="entry name" value="Mterf"/>
    <property type="match status" value="6"/>
</dbReference>
<keyword evidence="5" id="KW-1185">Reference proteome</keyword>
<dbReference type="GO" id="GO:0003676">
    <property type="term" value="F:nucleic acid binding"/>
    <property type="evidence" value="ECO:0007669"/>
    <property type="project" value="InterPro"/>
</dbReference>
<keyword evidence="3" id="KW-0809">Transit peptide</keyword>
<name>A0A6A4NY18_LUPAL</name>
<accession>A0A6A4NY18</accession>
<dbReference type="Pfam" id="PF02536">
    <property type="entry name" value="mTERF"/>
    <property type="match status" value="2"/>
</dbReference>
<dbReference type="Gene3D" id="1.25.70.10">
    <property type="entry name" value="Transcription termination factor 3, mitochondrial"/>
    <property type="match status" value="1"/>
</dbReference>
<proteinExistence type="inferred from homology"/>
<evidence type="ECO:0000256" key="2">
    <source>
        <dbReference type="ARBA" id="ARBA00022472"/>
    </source>
</evidence>